<reference evidence="2 3" key="1">
    <citation type="journal article" date="2013" name="Int. J. Syst. Evol. Microbiol.">
        <title>Aquimarina gracilis sp. nov., isolated from the gut microflora of a mussel, Mytilus coruscus, and emended description of Aquimarina spongiae.</title>
        <authorList>
            <person name="Park S.C."/>
            <person name="Choe H.N."/>
            <person name="Baik K.S."/>
            <person name="Seong C.N."/>
        </authorList>
    </citation>
    <scope>NUCLEOTIDE SEQUENCE [LARGE SCALE GENOMIC DNA]</scope>
    <source>
        <strain evidence="2 3">PSC32</strain>
    </source>
</reference>
<organism evidence="2 3">
    <name type="scientific">Aquimarina gracilis</name>
    <dbReference type="NCBI Taxonomy" id="874422"/>
    <lineage>
        <taxon>Bacteria</taxon>
        <taxon>Pseudomonadati</taxon>
        <taxon>Bacteroidota</taxon>
        <taxon>Flavobacteriia</taxon>
        <taxon>Flavobacteriales</taxon>
        <taxon>Flavobacteriaceae</taxon>
        <taxon>Aquimarina</taxon>
    </lineage>
</organism>
<dbReference type="Proteomes" id="UP001327027">
    <property type="component" value="Unassembled WGS sequence"/>
</dbReference>
<comment type="caution">
    <text evidence="2">The sequence shown here is derived from an EMBL/GenBank/DDBJ whole genome shotgun (WGS) entry which is preliminary data.</text>
</comment>
<gene>
    <name evidence="2" type="ORF">U6A24_17885</name>
</gene>
<dbReference type="PANTHER" id="PTHR24104:SF25">
    <property type="entry name" value="PROTEIN LIN-41"/>
    <property type="match status" value="1"/>
</dbReference>
<proteinExistence type="predicted"/>
<name>A0ABU5ZZS2_9FLAO</name>
<keyword evidence="3" id="KW-1185">Reference proteome</keyword>
<dbReference type="SUPFAM" id="SSF63829">
    <property type="entry name" value="Calcium-dependent phosphotriesterase"/>
    <property type="match status" value="1"/>
</dbReference>
<dbReference type="InterPro" id="IPR013658">
    <property type="entry name" value="SGL"/>
</dbReference>
<dbReference type="PANTHER" id="PTHR24104">
    <property type="entry name" value="E3 UBIQUITIN-PROTEIN LIGASE NHLRC1-RELATED"/>
    <property type="match status" value="1"/>
</dbReference>
<evidence type="ECO:0000313" key="3">
    <source>
        <dbReference type="Proteomes" id="UP001327027"/>
    </source>
</evidence>
<dbReference type="InterPro" id="IPR050952">
    <property type="entry name" value="TRIM-NHL_E3_ligases"/>
</dbReference>
<dbReference type="Gene3D" id="2.120.10.30">
    <property type="entry name" value="TolB, C-terminal domain"/>
    <property type="match status" value="2"/>
</dbReference>
<accession>A0ABU5ZZS2</accession>
<dbReference type="RefSeq" id="WP_324181373.1">
    <property type="nucleotide sequence ID" value="NZ_BAABAW010000025.1"/>
</dbReference>
<dbReference type="EMBL" id="JAYKLX010000008">
    <property type="protein sequence ID" value="MEB3347351.1"/>
    <property type="molecule type" value="Genomic_DNA"/>
</dbReference>
<sequence>MKSVSKIIKNQISKILLYAILGISMVVTSCEGGNIPEIEITVSTVFEGSFQDGLAEDSKGNIYGSDFAGNTVYKLDRSGNVAVFANGFTTPNGIGINSKDEIYICDNFGNKIFKYDTEGTLLASFDAASPAGIKKIPWSNDMLFVEYFTNTINVLKEDGSITKLFEGEPINGPAGIAFDRKGNTYIGNFNDRKIYKFSDGQLEFVAQLPAEAENSNFLGFLTYAKGNLFATQIGEHRIYKINPRSVDDFEVFAGSVLGNADGEISEATFNFPNGILASRDQKTLYVSDAGTKNLRIISSEIKY</sequence>
<dbReference type="PROSITE" id="PS51257">
    <property type="entry name" value="PROKAR_LIPOPROTEIN"/>
    <property type="match status" value="1"/>
</dbReference>
<protein>
    <submittedName>
        <fullName evidence="2">SMP-30/gluconolactonase/LRE family protein</fullName>
    </submittedName>
</protein>
<dbReference type="InterPro" id="IPR011042">
    <property type="entry name" value="6-blade_b-propeller_TolB-like"/>
</dbReference>
<dbReference type="Pfam" id="PF08450">
    <property type="entry name" value="SGL"/>
    <property type="match status" value="1"/>
</dbReference>
<evidence type="ECO:0000259" key="1">
    <source>
        <dbReference type="Pfam" id="PF08450"/>
    </source>
</evidence>
<evidence type="ECO:0000313" key="2">
    <source>
        <dbReference type="EMBL" id="MEB3347351.1"/>
    </source>
</evidence>
<feature type="domain" description="SMP-30/Gluconolactonase/LRE-like region" evidence="1">
    <location>
        <begin position="139"/>
        <end position="294"/>
    </location>
</feature>